<dbReference type="HOGENOM" id="CLU_752653_0_0_1"/>
<name>A0A0C9VMM3_SPHS4</name>
<feature type="compositionally biased region" description="Polar residues" evidence="1">
    <location>
        <begin position="49"/>
        <end position="58"/>
    </location>
</feature>
<sequence length="368" mass="39384">MSRRELDSDSLWDMVSLFPRPWLPPLQLLHGWPKPPQASLDSAMPSPPSSISTPQHDPTSLHADPAPERRWEASSIAPCIRSASPAHFRCTAALCVPCHMLSRHLTATHPLHTDLPPEPQSLLACSPHPSPLSHLCCCPLRAPSHAVLHLLRCIAAVCAPHHTLFSASSTALPPSAHPTTRCLTASPPPTLSVRILPQSDAGRPQSLQHAPRVCLRLLCCITALCTSCHMPFSTTSAALPPSAQLAACHAMFSAPSAVLPPSPPTPLYVDPAPERCWEDPEPPSIAPAPAPPPPTHFRCTTALCAPHRMPSHRPTEPPSMLPASFPTFSAALLPSACPAAHHLTTRCHLPISVRILPPTRHLSTLAPP</sequence>
<organism evidence="2 3">
    <name type="scientific">Sphaerobolus stellatus (strain SS14)</name>
    <dbReference type="NCBI Taxonomy" id="990650"/>
    <lineage>
        <taxon>Eukaryota</taxon>
        <taxon>Fungi</taxon>
        <taxon>Dikarya</taxon>
        <taxon>Basidiomycota</taxon>
        <taxon>Agaricomycotina</taxon>
        <taxon>Agaricomycetes</taxon>
        <taxon>Phallomycetidae</taxon>
        <taxon>Geastrales</taxon>
        <taxon>Sphaerobolaceae</taxon>
        <taxon>Sphaerobolus</taxon>
    </lineage>
</organism>
<feature type="region of interest" description="Disordered" evidence="1">
    <location>
        <begin position="34"/>
        <end position="67"/>
    </location>
</feature>
<evidence type="ECO:0000313" key="3">
    <source>
        <dbReference type="Proteomes" id="UP000054279"/>
    </source>
</evidence>
<keyword evidence="3" id="KW-1185">Reference proteome</keyword>
<dbReference type="SUPFAM" id="SSF48695">
    <property type="entry name" value="Multiheme cytochromes"/>
    <property type="match status" value="1"/>
</dbReference>
<dbReference type="InterPro" id="IPR036280">
    <property type="entry name" value="Multihaem_cyt_sf"/>
</dbReference>
<protein>
    <submittedName>
        <fullName evidence="2">Uncharacterized protein</fullName>
    </submittedName>
</protein>
<accession>A0A0C9VMM3</accession>
<evidence type="ECO:0000256" key="1">
    <source>
        <dbReference type="SAM" id="MobiDB-lite"/>
    </source>
</evidence>
<reference evidence="2 3" key="1">
    <citation type="submission" date="2014-06" db="EMBL/GenBank/DDBJ databases">
        <title>Evolutionary Origins and Diversification of the Mycorrhizal Mutualists.</title>
        <authorList>
            <consortium name="DOE Joint Genome Institute"/>
            <consortium name="Mycorrhizal Genomics Consortium"/>
            <person name="Kohler A."/>
            <person name="Kuo A."/>
            <person name="Nagy L.G."/>
            <person name="Floudas D."/>
            <person name="Copeland A."/>
            <person name="Barry K.W."/>
            <person name="Cichocki N."/>
            <person name="Veneault-Fourrey C."/>
            <person name="LaButti K."/>
            <person name="Lindquist E.A."/>
            <person name="Lipzen A."/>
            <person name="Lundell T."/>
            <person name="Morin E."/>
            <person name="Murat C."/>
            <person name="Riley R."/>
            <person name="Ohm R."/>
            <person name="Sun H."/>
            <person name="Tunlid A."/>
            <person name="Henrissat B."/>
            <person name="Grigoriev I.V."/>
            <person name="Hibbett D.S."/>
            <person name="Martin F."/>
        </authorList>
    </citation>
    <scope>NUCLEOTIDE SEQUENCE [LARGE SCALE GENOMIC DNA]</scope>
    <source>
        <strain evidence="2 3">SS14</strain>
    </source>
</reference>
<dbReference type="PRINTS" id="PR01217">
    <property type="entry name" value="PRICHEXTENSN"/>
</dbReference>
<dbReference type="AlphaFoldDB" id="A0A0C9VMM3"/>
<proteinExistence type="predicted"/>
<gene>
    <name evidence="2" type="ORF">M422DRAFT_253626</name>
</gene>
<dbReference type="EMBL" id="KN837125">
    <property type="protein sequence ID" value="KIJ43122.1"/>
    <property type="molecule type" value="Genomic_DNA"/>
</dbReference>
<evidence type="ECO:0000313" key="2">
    <source>
        <dbReference type="EMBL" id="KIJ43122.1"/>
    </source>
</evidence>
<dbReference type="Proteomes" id="UP000054279">
    <property type="component" value="Unassembled WGS sequence"/>
</dbReference>